<dbReference type="NCBIfam" id="TIGR01643">
    <property type="entry name" value="YD_repeat_2x"/>
    <property type="match status" value="9"/>
</dbReference>
<dbReference type="InterPro" id="IPR050708">
    <property type="entry name" value="T6SS_VgrG/RHS"/>
</dbReference>
<accession>A0A8D6XY25</accession>
<proteinExistence type="predicted"/>
<evidence type="ECO:0000313" key="4">
    <source>
        <dbReference type="EMBL" id="CAE6693261.1"/>
    </source>
</evidence>
<evidence type="ECO:0000313" key="5">
    <source>
        <dbReference type="Proteomes" id="UP000835243"/>
    </source>
</evidence>
<name>A0A8D6XY25_9XANT</name>
<protein>
    <recommendedName>
        <fullName evidence="3">LysM domain-containing protein</fullName>
    </recommendedName>
</protein>
<dbReference type="CDD" id="cd00118">
    <property type="entry name" value="LysM"/>
    <property type="match status" value="1"/>
</dbReference>
<feature type="region of interest" description="Disordered" evidence="2">
    <location>
        <begin position="2916"/>
        <end position="2943"/>
    </location>
</feature>
<evidence type="ECO:0000256" key="2">
    <source>
        <dbReference type="SAM" id="MobiDB-lite"/>
    </source>
</evidence>
<dbReference type="Proteomes" id="UP000835243">
    <property type="component" value="Chromosome"/>
</dbReference>
<dbReference type="InterPro" id="IPR036779">
    <property type="entry name" value="LysM_dom_sf"/>
</dbReference>
<dbReference type="InterPro" id="IPR006530">
    <property type="entry name" value="YD"/>
</dbReference>
<dbReference type="Gene3D" id="3.90.930.1">
    <property type="match status" value="1"/>
</dbReference>
<dbReference type="InterPro" id="IPR018392">
    <property type="entry name" value="LysM"/>
</dbReference>
<gene>
    <name evidence="4" type="ORF">CFBP1159_02310</name>
</gene>
<dbReference type="Gene3D" id="3.10.350.10">
    <property type="entry name" value="LysM domain"/>
    <property type="match status" value="1"/>
</dbReference>
<dbReference type="Pfam" id="PF05593">
    <property type="entry name" value="RHS_repeat"/>
    <property type="match status" value="10"/>
</dbReference>
<evidence type="ECO:0000256" key="1">
    <source>
        <dbReference type="ARBA" id="ARBA00022737"/>
    </source>
</evidence>
<dbReference type="RefSeq" id="WP_275548581.1">
    <property type="nucleotide sequence ID" value="NZ_HG992341.1"/>
</dbReference>
<dbReference type="Pfam" id="PF01476">
    <property type="entry name" value="LysM"/>
    <property type="match status" value="1"/>
</dbReference>
<feature type="region of interest" description="Disordered" evidence="2">
    <location>
        <begin position="3092"/>
        <end position="3112"/>
    </location>
</feature>
<dbReference type="Gene3D" id="2.180.10.10">
    <property type="entry name" value="RHS repeat-associated core"/>
    <property type="match status" value="9"/>
</dbReference>
<dbReference type="PANTHER" id="PTHR32305:SF15">
    <property type="entry name" value="PROTEIN RHSA-RELATED"/>
    <property type="match status" value="1"/>
</dbReference>
<feature type="domain" description="LysM" evidence="3">
    <location>
        <begin position="3724"/>
        <end position="3771"/>
    </location>
</feature>
<dbReference type="InterPro" id="IPR031325">
    <property type="entry name" value="RHS_repeat"/>
</dbReference>
<dbReference type="SMART" id="SM00257">
    <property type="entry name" value="LysM"/>
    <property type="match status" value="1"/>
</dbReference>
<dbReference type="EMBL" id="HG992341">
    <property type="protein sequence ID" value="CAE6693286.1"/>
    <property type="molecule type" value="Genomic_DNA"/>
</dbReference>
<organism evidence="4 5">
    <name type="scientific">Xanthomonas arboricola pv. corylina</name>
    <dbReference type="NCBI Taxonomy" id="487821"/>
    <lineage>
        <taxon>Bacteria</taxon>
        <taxon>Pseudomonadati</taxon>
        <taxon>Pseudomonadota</taxon>
        <taxon>Gammaproteobacteria</taxon>
        <taxon>Lysobacterales</taxon>
        <taxon>Lysobacteraceae</taxon>
        <taxon>Xanthomonas</taxon>
    </lineage>
</organism>
<dbReference type="PANTHER" id="PTHR32305">
    <property type="match status" value="1"/>
</dbReference>
<reference evidence="4 5" key="1">
    <citation type="submission" date="2021-02" db="EMBL/GenBank/DDBJ databases">
        <authorList>
            <person name="Pothier F. J."/>
        </authorList>
    </citation>
    <scope>NUCLEOTIDE SEQUENCE [LARGE SCALE GENOMIC DNA]</scope>
    <source>
        <strain evidence="4 5">CFBP 1159</strain>
    </source>
</reference>
<dbReference type="SUPFAM" id="SSF69304">
    <property type="entry name" value="Tricorn protease N-terminal domain"/>
    <property type="match status" value="2"/>
</dbReference>
<evidence type="ECO:0000259" key="3">
    <source>
        <dbReference type="PROSITE" id="PS51782"/>
    </source>
</evidence>
<dbReference type="PROSITE" id="PS51782">
    <property type="entry name" value="LYSM"/>
    <property type="match status" value="1"/>
</dbReference>
<sequence length="4480" mass="484017">MVAVFTGNGLGLFDSSLAALGATTGGTASLGQGRDRQYVNVAQGNLVLQAADEHLNFRGLSVGLNRTYNSLGQLSDVGADGWLTGFERKVGLVGTLNTSGSRARLQQGDGSTTEFQYDTTTRKYVSTAGAGAHDTLSWDAESKTWTLTEGSTRRQEIFADHADALAQGRLLRIIAGTTDGSASAAFDVVYDVDGRIGAVVQADGTSGSDALVFFYDAQGRLASVGTRQTGVIQHQIAYEYDAQGRLTAVVTDLTPQDDSDNVWNTADRAANDGHLFRTEYSYVDATSLRIASVRQSDGVVTRYSYQSDGRLASVAYGEGAQAQAYTLAYASDQRQTDITDAAGRTWSYRFDASGQLLEVLAPPVSGQRDVTSYTYDAAGNLLSTGQARGSAVLTQVTYIYDASGNLLRETNKAGEVTIRAYSAQNQLLSETRYLAGTTNFSTAEPPVAGALRTRYVYDSQDRLRYVVDAEGRVSALAYASSGTGIGQLASTRSFADASYAGTTYTEAALQAWAAPLLADTSLVEYSYDPNGRLALTVAFAQVDANGAGVRDQATLTTLSTYDGQGLLLRKATVRGTVDAPVLSEIVDYSYDGMGRLLGTVQSPGAGLGSTAPVVPVDPADPTDPVDPPVDPVIPPPTRTTTYQYLDSVGRIAIAQTAGATQIQVRDSAGRTTKTTLEDPSATGAARTQRYIYDAAGLLRASEDALGGRVYQFYDEKGRLAAQVDATGTVIGYSYDGADRVIATTTYANRVTTSSWLVDGAVVPTLVSQIGLQLDSANDRVTRRSYDDAGRVLTETSAVGLVTRYTYDGAGRLVTASIGTGATARVTRNFYDASGLLTATLDAEGFLVERGYDKAGRLIRTTAYATATTSTLRAAGTLQQLRPAVAGADQTTRLFYDRRGNLVGQLDPEGYVTEYVFDEDGNSRATLSYYKRVAESAREGDWASIRQQVAAVADESVYRQQRRQFNGLGQLETEISRSGLVTRYTYDAAGRLAHTVSEDRRTDEWGWETVNTRENNRFYNAFGELITELDGVGSEKLFQAQSDQERQELIARYATHYEYDALGRMIRSTNPNGVATWFIHDGEGRLRYSAQGMSSAEGVKNAQAEITEWRYNAFGDQTEQIRYVGRLQLAVPNSRQSLQDALSTLSFTAANDARQQFTYNANGQVITATDTLGVRTLQAYNIFGQLERVERAAGTSRGMVTTYSYDRRGLQLQTVQDAGTRRLNLTQSVRYDAFGRAVSQTDARGGVSTFAYDNNGRLIQTSRRVEGRDETTTTRYDAFARALEITDATGNTARFSYDDTELEVQTASALGVVTRSRYTKFGELLQVEGAKPASYEYDANGRLVSWRDGVVNKNRQYDDAGRLISSDETGQVFNYVYDDAGRQIASIRPNWGFNPETGSFEVLASSPSTRYTYDALGRQLRVVDARGTVTDFRYDLSGQLLESIVDPGGLAIKTTYAWDELGRQISIVEAAGTTAARTTLYTYDAAGRRVREVVDPTKLALTTTYTYDANSNLVARQDASGSLTRYTYDEANRLRFQIDGVGAVTESRYDVAGRIVATRTYVAPIALSSTTLQATSAQIQALVVLNDVLDQQQYMVFNADGQVAFNVDGAGATTSYIYDAKGRQVKTTRHIWPIAIDSTKRLALESGESNIDSLEVELDGRDAVEWKAYYASGAIAATVDGSGAVTEFFYNQSGLLSGRRDYSQRIDLDQYTSQGISKSVRERLDLGEYEADDTSGDYTESKLDLANNQDYGYREVGYIRDGAGRVIYELQTISEYRFGYRDNGKLSVKSYAYTATGELSSEIVYGLGIQAPGDGGKPILGNSWIDVGQRLEGELAELGPYETRENLIRRRDYYYDAAGRQRFAIDAGGAVTEQKYDAMGRVIDKRSYATLAAIAPATLAEVEASVADATNYQGGSFRYDAAGRVISQADRLGKVEFFGYDGAGRVVRHQDRNGAVWNYTYDAAGNKTAQFSPSVAVATADASGTVTSVQRSLVTRYTYDGQGNVTSMIEDADGGRPRVTRYEYDNRGHQIRTIFPDAGRLDAAGQLVASGENATVEVTYDAFGNAVMQKDVRGRYSYKSYDTQGRLAHDVDSEGYVTSYAYNAFGEQSRLTRHAYAAGISTDRPIENPETISRYLQWVDSSEDRTVYTFYDRAGRKSSVGTMPPLSPPALARASDEMQATSWAQEPVEEDLNWNATSRTTFYYDAFGNLRKEAVLLERNTWGNYSDLGYGTYALTYHVYDENGREVRRTDPEGYVTTYEYTATGQLANQIEYANPIVEGDPEDLPGVDPSERDRSTTYVYDALGRKTSETVTRRAQDRLGTASVSQLSNNYSYDAEGRLTQSRINSQTVNMAYDALGRMVAMREGDRTVVSAVATGLLESGDFSGIDDAKLYQTVTPTTNMRYDAFGNLVEQSSGADGAGWVTQTFRYDWQGRNVWQRDVLGNELSRTFDAADRVLEERRKISYAAFSQSQTGKFNYTWQAAAELGDWAWLSTRYSYDNTGHQLSKQSFRESFAGGESMGAVVEASERAAYNAFGEIVVKDFLAASELDYTIEYGYDDRGNITYSNADGVQRRFSYDSGNRQISESHYVGDSSWQSPGGRYVETSLELDRLGRVRTRTRLGEGNGEISPNVVTQHAYDRWGNQTWVIDAKGNETLFAYNDANQLISQTAPEVKVVSAAGVTTYERPVMRWFYDAVGQLVGTRDANGNGRRYTYDIRGRMTSEEDATGGITRYRYDALGRQTLSSDADGTLTLKQVDAAGRVVSVWADNGIKADGQRSWQEMERYVLDQDGNRLVSIDGNGKVTKASYDSQGRMIRSESATGVVMEYAYDLRGNKILERNALARANRETGQEGWDWKTDRDGQQVYFDEKTWEYDAFNRVIDHNDLSGLDYDYTYDRESGQLLSVSISDRPREFFKAASSSAHMEQEPEFPGDPGEPEPSAPNYVENQRNYFYNADGLVARVEEPSTSYDPATGKRRTNTTRYEYDANGNRTLEETTSYDANNQFLQVSTRTSYDAHNRIERVIQDDLVAQRRLLDVRYSYDAVGNRRLVEMGSAFNPAGEQPSNASFEDGNRGWTSGEGWVISQRGAGGAATTGTWGAEFKGSNKGPQSITNNKRVDVTEGQTITASAMIQQGASSAGAATARVLVIWYDAAGNMLPGGEGKSWSAGNLITGGSNGEWFKSQVTTTVPPGAVSMSIGGSANKRANANSLWMDDFQWTIGPIPNPAPINAGMEQGSTNWDLGEGWTIGREGPNGDAYTGTFSAQFNGSNSGPKSITNQERVPVVPGKSVTASVMVQQGASSAGDASAQVLIVWYDADGNMLPGGLGSSWSSGNVVDSGSGGAWHKSSVTATVPPGAAFMTIGASADKAAGGDPLWVDDFQWTYTPVEPGIKELPVDKAYWFDYDKENRVTVSNGVLQAGKIVIANDDTSSLQSYDKDGKVTLRQSYDNGVLKRQQLFYDDQGRVVRIVQTLPDNVTRLLETSRYDASGRLLERRQYADDGSAKRIDVSSYDADGRLISQTAYGIPMGGVYQPVDEDGNPLPMPDDGLEGLQLLSVVNYQDGTPATGYDAAGRLRGYRYSLVRNEQGSGMTTPEGYTHTYRYTYQGAETYLTQQVIGTSTHKDFKTSNSTSTYDAWGKLLSVRENTPGGKVDDRLRYFTMDAEGNILRRTEGTFKNGVFEQDDAERLRTEQYAFANGQYVAAGRFDGKTDVLGQMNAYASTDVGTYKVTVQAGDTLRGLAQRLYGNSNLWYVLAEANAIDDDSGLVAGATLNVPDVKANTNDANTFKPFNASEAIGSTTPSLPYIPKPPEAGCGTLGMIIMVVVAIVVTIYTAGAAGSAVAAAASTAGTTTAAAATTTAAVAATSAAATTGAMATGAAVLSGGLGGTALFVGATAGAFAGSVASQAVGSAMGQTSFSWRNVAASTVAAAATAGFSSMMSGVASPLVGAMATAAVGNVSNYAANKLVGNEASFSWKSVAASAVAAGITQQLAPTISSTLGINANSYAQDIVSGITGGVVSAHVRQGIVGGAVNYQDVFVDAFGNAVNGALMQRGQAALAARSQSDRPSLSASIGGTAALTNPDYRADWLYGNGAASSPAGASTGLVEIEAMQRMVRERSGLLPTKSVDAEGRPVGYYVPANGNIDDVTGNQLILDTLEYNRGLAVQGISMPVLLPSVNAPYEDWVSANHELQEWIYGKESSVLSITDPANAIDAVPWSINEGMQSTRADIKDYTLNAPNAAMAAVGAGTYAVVSLAGTLTEGVTSGIRLATNTQMRKQAILGAAHAVTHPGETVRGAADAWMNMSDEQRLLAGGSMLVGMAAPVSRLGALAEARGTVGGLSSRINSWQDFGIPDMKPQFAYRALTDADVETFQQGGGLIAKSPDGTWTAAEHVANSGPGSGGAAANSPWISTTREIEVAKAYDSGNGIVLIDLNKVSSLQAEVWQTAPRVNGREGLPYHRSIWSQEVTIYQSIPSNAVLGYLK</sequence>
<dbReference type="Pfam" id="PF25023">
    <property type="entry name" value="TEN_YD-shell"/>
    <property type="match status" value="1"/>
</dbReference>
<dbReference type="EMBL" id="HG992341">
    <property type="protein sequence ID" value="CAE6693261.1"/>
    <property type="molecule type" value="Genomic_DNA"/>
</dbReference>
<dbReference type="Gene3D" id="2.60.120.260">
    <property type="entry name" value="Galactose-binding domain-like"/>
    <property type="match status" value="1"/>
</dbReference>
<dbReference type="InterPro" id="IPR056823">
    <property type="entry name" value="TEN-like_YD-shell"/>
</dbReference>
<keyword evidence="1" id="KW-0677">Repeat</keyword>